<protein>
    <submittedName>
        <fullName evidence="1">Uncharacterized protein</fullName>
    </submittedName>
</protein>
<name>A0A9X4FG41_9VIBR</name>
<proteinExistence type="predicted"/>
<evidence type="ECO:0000313" key="1">
    <source>
        <dbReference type="EMBL" id="MDE1347556.1"/>
    </source>
</evidence>
<evidence type="ECO:0000313" key="2">
    <source>
        <dbReference type="Proteomes" id="UP001140978"/>
    </source>
</evidence>
<dbReference type="EMBL" id="JAKNAX010000042">
    <property type="protein sequence ID" value="MDE1347556.1"/>
    <property type="molecule type" value="Genomic_DNA"/>
</dbReference>
<dbReference type="Proteomes" id="UP001140978">
    <property type="component" value="Unassembled WGS sequence"/>
</dbReference>
<reference evidence="1" key="1">
    <citation type="submission" date="2022-02" db="EMBL/GenBank/DDBJ databases">
        <title>Emergence and expansion in Europe of a Vibrio aestuarianus clonal complex pathogenic for oysters.</title>
        <authorList>
            <person name="Mesnil A."/>
            <person name="Travers M.-A."/>
        </authorList>
    </citation>
    <scope>NUCLEOTIDE SEQUENCE</scope>
    <source>
        <strain evidence="1">19_064_15T1</strain>
    </source>
</reference>
<dbReference type="RefSeq" id="WP_274676188.1">
    <property type="nucleotide sequence ID" value="NZ_JAKNAX010000042.1"/>
</dbReference>
<gene>
    <name evidence="1" type="ORF">L9X51_14080</name>
</gene>
<sequence>MSDKGTTDQEKIDYIRQCIKDGERDYANGDCVDGKEFMTLLDAEIERLEDEEDRKLILERWDDPTIKVNIDEL</sequence>
<dbReference type="AlphaFoldDB" id="A0A9X4FG41"/>
<comment type="caution">
    <text evidence="1">The sequence shown here is derived from an EMBL/GenBank/DDBJ whole genome shotgun (WGS) entry which is preliminary data.</text>
</comment>
<organism evidence="1 2">
    <name type="scientific">Vibrio aestuarianus</name>
    <dbReference type="NCBI Taxonomy" id="28171"/>
    <lineage>
        <taxon>Bacteria</taxon>
        <taxon>Pseudomonadati</taxon>
        <taxon>Pseudomonadota</taxon>
        <taxon>Gammaproteobacteria</taxon>
        <taxon>Vibrionales</taxon>
        <taxon>Vibrionaceae</taxon>
        <taxon>Vibrio</taxon>
    </lineage>
</organism>
<accession>A0A9X4FG41</accession>